<dbReference type="InterPro" id="IPR001680">
    <property type="entry name" value="WD40_rpt"/>
</dbReference>
<dbReference type="RefSeq" id="XP_017298984.1">
    <property type="nucleotide sequence ID" value="XM_017443495.2"/>
</dbReference>
<feature type="compositionally biased region" description="Basic and acidic residues" evidence="2">
    <location>
        <begin position="102"/>
        <end position="127"/>
    </location>
</feature>
<name>A0A1S4EA55_DIACI</name>
<sequence length="159" mass="17343">MTKSLLEGDTSVMTYRGHTVLQTLIRCRFSPAFSTGQRYIYTGCAAGRIVLYDVLTGKIESILNGHRACVRDVSWHPYRGELVSVSWDQSVLKWAQSGSEDEQAKPSAREALTRNRSLADRKKEAGSLRRSARIAARTGLARDGSSSSTTGDESVGSTG</sequence>
<proteinExistence type="predicted"/>
<protein>
    <submittedName>
        <fullName evidence="4">DDB1- and CUL4-associated factor 11-like</fullName>
    </submittedName>
</protein>
<organism evidence="3 4">
    <name type="scientific">Diaphorina citri</name>
    <name type="common">Asian citrus psyllid</name>
    <dbReference type="NCBI Taxonomy" id="121845"/>
    <lineage>
        <taxon>Eukaryota</taxon>
        <taxon>Metazoa</taxon>
        <taxon>Ecdysozoa</taxon>
        <taxon>Arthropoda</taxon>
        <taxon>Hexapoda</taxon>
        <taxon>Insecta</taxon>
        <taxon>Pterygota</taxon>
        <taxon>Neoptera</taxon>
        <taxon>Paraneoptera</taxon>
        <taxon>Hemiptera</taxon>
        <taxon>Sternorrhyncha</taxon>
        <taxon>Psylloidea</taxon>
        <taxon>Psyllidae</taxon>
        <taxon>Diaphorininae</taxon>
        <taxon>Diaphorina</taxon>
    </lineage>
</organism>
<dbReference type="Gene3D" id="2.130.10.10">
    <property type="entry name" value="YVTN repeat-like/Quinoprotein amine dehydrogenase"/>
    <property type="match status" value="1"/>
</dbReference>
<feature type="compositionally biased region" description="Low complexity" evidence="2">
    <location>
        <begin position="144"/>
        <end position="159"/>
    </location>
</feature>
<evidence type="ECO:0000313" key="4">
    <source>
        <dbReference type="RefSeq" id="XP_017298984.1"/>
    </source>
</evidence>
<accession>A0A1S4EA55</accession>
<dbReference type="PANTHER" id="PTHR19847:SF7">
    <property type="entry name" value="DDB1- AND CUL4-ASSOCIATED FACTOR 11"/>
    <property type="match status" value="1"/>
</dbReference>
<dbReference type="InterPro" id="IPR051859">
    <property type="entry name" value="DCAF"/>
</dbReference>
<keyword evidence="3" id="KW-1185">Reference proteome</keyword>
<dbReference type="OMA" id="SWHPYRG"/>
<gene>
    <name evidence="4" type="primary">LOC108252215</name>
</gene>
<dbReference type="PROSITE" id="PS50082">
    <property type="entry name" value="WD_REPEATS_2"/>
    <property type="match status" value="1"/>
</dbReference>
<evidence type="ECO:0000313" key="3">
    <source>
        <dbReference type="Proteomes" id="UP000079169"/>
    </source>
</evidence>
<dbReference type="FunFam" id="2.130.10.10:FF:000492">
    <property type="entry name" value="LEC14B homolog isoform X2"/>
    <property type="match status" value="1"/>
</dbReference>
<dbReference type="PaxDb" id="121845-A0A1S4EA55"/>
<dbReference type="STRING" id="121845.A0A1S4EA55"/>
<dbReference type="GO" id="GO:0080008">
    <property type="term" value="C:Cul4-RING E3 ubiquitin ligase complex"/>
    <property type="evidence" value="ECO:0007669"/>
    <property type="project" value="TreeGrafter"/>
</dbReference>
<dbReference type="InterPro" id="IPR036322">
    <property type="entry name" value="WD40_repeat_dom_sf"/>
</dbReference>
<evidence type="ECO:0000256" key="2">
    <source>
        <dbReference type="SAM" id="MobiDB-lite"/>
    </source>
</evidence>
<dbReference type="AlphaFoldDB" id="A0A1S4EA55"/>
<dbReference type="SUPFAM" id="SSF50978">
    <property type="entry name" value="WD40 repeat-like"/>
    <property type="match status" value="1"/>
</dbReference>
<dbReference type="InterPro" id="IPR015943">
    <property type="entry name" value="WD40/YVTN_repeat-like_dom_sf"/>
</dbReference>
<dbReference type="GO" id="GO:0043161">
    <property type="term" value="P:proteasome-mediated ubiquitin-dependent protein catabolic process"/>
    <property type="evidence" value="ECO:0007669"/>
    <property type="project" value="TreeGrafter"/>
</dbReference>
<evidence type="ECO:0000256" key="1">
    <source>
        <dbReference type="PROSITE-ProRule" id="PRU00221"/>
    </source>
</evidence>
<reference evidence="4" key="1">
    <citation type="submission" date="2025-08" db="UniProtKB">
        <authorList>
            <consortium name="RefSeq"/>
        </authorList>
    </citation>
    <scope>IDENTIFICATION</scope>
</reference>
<feature type="region of interest" description="Disordered" evidence="2">
    <location>
        <begin position="97"/>
        <end position="159"/>
    </location>
</feature>
<keyword evidence="1" id="KW-0853">WD repeat</keyword>
<dbReference type="PANTHER" id="PTHR19847">
    <property type="entry name" value="DDB1- AND CUL4-ASSOCIATED FACTOR 11"/>
    <property type="match status" value="1"/>
</dbReference>
<feature type="repeat" description="WD" evidence="1">
    <location>
        <begin position="63"/>
        <end position="94"/>
    </location>
</feature>
<dbReference type="GeneID" id="108252215"/>
<dbReference type="Proteomes" id="UP000079169">
    <property type="component" value="Unplaced"/>
</dbReference>
<dbReference type="Pfam" id="PF00400">
    <property type="entry name" value="WD40"/>
    <property type="match status" value="1"/>
</dbReference>
<dbReference type="SMART" id="SM00320">
    <property type="entry name" value="WD40"/>
    <property type="match status" value="2"/>
</dbReference>
<dbReference type="KEGG" id="dci:108252215"/>